<evidence type="ECO:0000256" key="1">
    <source>
        <dbReference type="SAM" id="MobiDB-lite"/>
    </source>
</evidence>
<keyword evidence="3" id="KW-1185">Reference proteome</keyword>
<dbReference type="EMBL" id="SRLO01000725">
    <property type="protein sequence ID" value="TNN47787.1"/>
    <property type="molecule type" value="Genomic_DNA"/>
</dbReference>
<comment type="caution">
    <text evidence="2">The sequence shown here is derived from an EMBL/GenBank/DDBJ whole genome shotgun (WGS) entry which is preliminary data.</text>
</comment>
<dbReference type="Proteomes" id="UP000314294">
    <property type="component" value="Unassembled WGS sequence"/>
</dbReference>
<sequence length="93" mass="10388">MTTRFLLRPQAALQIFTPRSHGAVSWFNRNTANRNTRENDEVTFLRREARRHRLHDTTANMLYAAIAIAAGSNPTGSRAVNKKHKRSAAAAAS</sequence>
<gene>
    <name evidence="2" type="ORF">EYF80_042040</name>
</gene>
<protein>
    <submittedName>
        <fullName evidence="2">Uncharacterized protein</fullName>
    </submittedName>
</protein>
<evidence type="ECO:0000313" key="3">
    <source>
        <dbReference type="Proteomes" id="UP000314294"/>
    </source>
</evidence>
<reference evidence="2 3" key="1">
    <citation type="submission" date="2019-03" db="EMBL/GenBank/DDBJ databases">
        <title>First draft genome of Liparis tanakae, snailfish: a comprehensive survey of snailfish specific genes.</title>
        <authorList>
            <person name="Kim W."/>
            <person name="Song I."/>
            <person name="Jeong J.-H."/>
            <person name="Kim D."/>
            <person name="Kim S."/>
            <person name="Ryu S."/>
            <person name="Song J.Y."/>
            <person name="Lee S.K."/>
        </authorList>
    </citation>
    <scope>NUCLEOTIDE SEQUENCE [LARGE SCALE GENOMIC DNA]</scope>
    <source>
        <tissue evidence="2">Muscle</tissue>
    </source>
</reference>
<evidence type="ECO:0000313" key="2">
    <source>
        <dbReference type="EMBL" id="TNN47787.1"/>
    </source>
</evidence>
<organism evidence="2 3">
    <name type="scientific">Liparis tanakae</name>
    <name type="common">Tanaka's snailfish</name>
    <dbReference type="NCBI Taxonomy" id="230148"/>
    <lineage>
        <taxon>Eukaryota</taxon>
        <taxon>Metazoa</taxon>
        <taxon>Chordata</taxon>
        <taxon>Craniata</taxon>
        <taxon>Vertebrata</taxon>
        <taxon>Euteleostomi</taxon>
        <taxon>Actinopterygii</taxon>
        <taxon>Neopterygii</taxon>
        <taxon>Teleostei</taxon>
        <taxon>Neoteleostei</taxon>
        <taxon>Acanthomorphata</taxon>
        <taxon>Eupercaria</taxon>
        <taxon>Perciformes</taxon>
        <taxon>Cottioidei</taxon>
        <taxon>Cottales</taxon>
        <taxon>Liparidae</taxon>
        <taxon>Liparis</taxon>
    </lineage>
</organism>
<dbReference type="AlphaFoldDB" id="A0A4Z2G2N2"/>
<proteinExistence type="predicted"/>
<accession>A0A4Z2G2N2</accession>
<name>A0A4Z2G2N2_9TELE</name>
<feature type="region of interest" description="Disordered" evidence="1">
    <location>
        <begin position="73"/>
        <end position="93"/>
    </location>
</feature>